<gene>
    <name evidence="1" type="ORF">BDN70DRAFT_938851</name>
</gene>
<dbReference type="AlphaFoldDB" id="A0A9P5YN14"/>
<evidence type="ECO:0000313" key="1">
    <source>
        <dbReference type="EMBL" id="KAF9471569.1"/>
    </source>
</evidence>
<evidence type="ECO:0000313" key="2">
    <source>
        <dbReference type="Proteomes" id="UP000807469"/>
    </source>
</evidence>
<accession>A0A9P5YN14</accession>
<comment type="caution">
    <text evidence="1">The sequence shown here is derived from an EMBL/GenBank/DDBJ whole genome shotgun (WGS) entry which is preliminary data.</text>
</comment>
<proteinExistence type="predicted"/>
<keyword evidence="2" id="KW-1185">Reference proteome</keyword>
<sequence length="160" mass="17968">MTSELIIFNIPHTVSSCSDLQSDKYNRNLRVACLRHPKAEGVALVDGTQRLILRKAPTNRASPLPPQRPALADTLNQLRKHPKPPSIPVDFTTSTTFQWIPPVFPPLSTTFHQWIPPLSTTISSGFHHSPPVDSTSLHHFPPLYPVDSTNHSTTFHWSFH</sequence>
<dbReference type="Proteomes" id="UP000807469">
    <property type="component" value="Unassembled WGS sequence"/>
</dbReference>
<dbReference type="EMBL" id="MU155661">
    <property type="protein sequence ID" value="KAF9471569.1"/>
    <property type="molecule type" value="Genomic_DNA"/>
</dbReference>
<reference evidence="1" key="1">
    <citation type="submission" date="2020-11" db="EMBL/GenBank/DDBJ databases">
        <authorList>
            <consortium name="DOE Joint Genome Institute"/>
            <person name="Ahrendt S."/>
            <person name="Riley R."/>
            <person name="Andreopoulos W."/>
            <person name="Labutti K."/>
            <person name="Pangilinan J."/>
            <person name="Ruiz-Duenas F.J."/>
            <person name="Barrasa J.M."/>
            <person name="Sanchez-Garcia M."/>
            <person name="Camarero S."/>
            <person name="Miyauchi S."/>
            <person name="Serrano A."/>
            <person name="Linde D."/>
            <person name="Babiker R."/>
            <person name="Drula E."/>
            <person name="Ayuso-Fernandez I."/>
            <person name="Pacheco R."/>
            <person name="Padilla G."/>
            <person name="Ferreira P."/>
            <person name="Barriuso J."/>
            <person name="Kellner H."/>
            <person name="Castanera R."/>
            <person name="Alfaro M."/>
            <person name="Ramirez L."/>
            <person name="Pisabarro A.G."/>
            <person name="Kuo A."/>
            <person name="Tritt A."/>
            <person name="Lipzen A."/>
            <person name="He G."/>
            <person name="Yan M."/>
            <person name="Ng V."/>
            <person name="Cullen D."/>
            <person name="Martin F."/>
            <person name="Rosso M.-N."/>
            <person name="Henrissat B."/>
            <person name="Hibbett D."/>
            <person name="Martinez A.T."/>
            <person name="Grigoriev I.V."/>
        </authorList>
    </citation>
    <scope>NUCLEOTIDE SEQUENCE</scope>
    <source>
        <strain evidence="1">CIRM-BRFM 674</strain>
    </source>
</reference>
<organism evidence="1 2">
    <name type="scientific">Pholiota conissans</name>
    <dbReference type="NCBI Taxonomy" id="109636"/>
    <lineage>
        <taxon>Eukaryota</taxon>
        <taxon>Fungi</taxon>
        <taxon>Dikarya</taxon>
        <taxon>Basidiomycota</taxon>
        <taxon>Agaricomycotina</taxon>
        <taxon>Agaricomycetes</taxon>
        <taxon>Agaricomycetidae</taxon>
        <taxon>Agaricales</taxon>
        <taxon>Agaricineae</taxon>
        <taxon>Strophariaceae</taxon>
        <taxon>Pholiota</taxon>
    </lineage>
</organism>
<protein>
    <submittedName>
        <fullName evidence="1">Uncharacterized protein</fullName>
    </submittedName>
</protein>
<name>A0A9P5YN14_9AGAR</name>